<gene>
    <name evidence="1" type="ORF">FH972_026311</name>
</gene>
<reference evidence="1 2" key="1">
    <citation type="submission" date="2019-06" db="EMBL/GenBank/DDBJ databases">
        <title>A chromosomal-level reference genome of Carpinus fangiana (Coryloideae, Betulaceae).</title>
        <authorList>
            <person name="Yang X."/>
            <person name="Wang Z."/>
            <person name="Zhang L."/>
            <person name="Hao G."/>
            <person name="Liu J."/>
            <person name="Yang Y."/>
        </authorList>
    </citation>
    <scope>NUCLEOTIDE SEQUENCE [LARGE SCALE GENOMIC DNA]</scope>
    <source>
        <strain evidence="1">Cfa_2016G</strain>
        <tissue evidence="1">Leaf</tissue>
    </source>
</reference>
<dbReference type="Proteomes" id="UP000327013">
    <property type="component" value="Unassembled WGS sequence"/>
</dbReference>
<accession>A0A5N6L4L0</accession>
<dbReference type="AlphaFoldDB" id="A0A5N6L4L0"/>
<name>A0A5N6L4L0_9ROSI</name>
<evidence type="ECO:0000313" key="2">
    <source>
        <dbReference type="Proteomes" id="UP000327013"/>
    </source>
</evidence>
<protein>
    <submittedName>
        <fullName evidence="1">Uncharacterized protein</fullName>
    </submittedName>
</protein>
<sequence length="66" mass="7181">MPCAVQSRASQARLDVAYGAPNVKRKRGKPGCTDWSLGRRRQGCKEPDRVAECAPLAGILSAPWRS</sequence>
<organism evidence="1 2">
    <name type="scientific">Carpinus fangiana</name>
    <dbReference type="NCBI Taxonomy" id="176857"/>
    <lineage>
        <taxon>Eukaryota</taxon>
        <taxon>Viridiplantae</taxon>
        <taxon>Streptophyta</taxon>
        <taxon>Embryophyta</taxon>
        <taxon>Tracheophyta</taxon>
        <taxon>Spermatophyta</taxon>
        <taxon>Magnoliopsida</taxon>
        <taxon>eudicotyledons</taxon>
        <taxon>Gunneridae</taxon>
        <taxon>Pentapetalae</taxon>
        <taxon>rosids</taxon>
        <taxon>fabids</taxon>
        <taxon>Fagales</taxon>
        <taxon>Betulaceae</taxon>
        <taxon>Carpinus</taxon>
    </lineage>
</organism>
<evidence type="ECO:0000313" key="1">
    <source>
        <dbReference type="EMBL" id="KAB8670398.1"/>
    </source>
</evidence>
<comment type="caution">
    <text evidence="1">The sequence shown here is derived from an EMBL/GenBank/DDBJ whole genome shotgun (WGS) entry which is preliminary data.</text>
</comment>
<proteinExistence type="predicted"/>
<keyword evidence="2" id="KW-1185">Reference proteome</keyword>
<dbReference type="EMBL" id="VIBQ01000084">
    <property type="protein sequence ID" value="KAB8670398.1"/>
    <property type="molecule type" value="Genomic_DNA"/>
</dbReference>